<gene>
    <name evidence="1" type="ORF">DCG58_02335</name>
</gene>
<sequence length="76" mass="8090">MVTRAIQAAGADAEAFAAFRDEVLSKLAETAIEAPQQSRTWLSTVKLVGETDELNMDPEQAAAKMISGLLSAPVRT</sequence>
<accession>A0A3B9GVE4</accession>
<dbReference type="AlphaFoldDB" id="A0A3B9GVE4"/>
<comment type="caution">
    <text evidence="1">The sequence shown here is derived from an EMBL/GenBank/DDBJ whole genome shotgun (WGS) entry which is preliminary data.</text>
</comment>
<reference evidence="1 2" key="1">
    <citation type="journal article" date="2018" name="Nat. Biotechnol.">
        <title>A standardized bacterial taxonomy based on genome phylogeny substantially revises the tree of life.</title>
        <authorList>
            <person name="Parks D.H."/>
            <person name="Chuvochina M."/>
            <person name="Waite D.W."/>
            <person name="Rinke C."/>
            <person name="Skarshewski A."/>
            <person name="Chaumeil P.A."/>
            <person name="Hugenholtz P."/>
        </authorList>
    </citation>
    <scope>NUCLEOTIDE SEQUENCE [LARGE SCALE GENOMIC DNA]</scope>
    <source>
        <strain evidence="1">UBA8733</strain>
    </source>
</reference>
<protein>
    <submittedName>
        <fullName evidence="1">Uncharacterized protein</fullName>
    </submittedName>
</protein>
<evidence type="ECO:0000313" key="1">
    <source>
        <dbReference type="EMBL" id="HAE25974.1"/>
    </source>
</evidence>
<name>A0A3B9GVE4_9PROT</name>
<organism evidence="1 2">
    <name type="scientific">Hyphomonas adhaerens</name>
    <dbReference type="NCBI Taxonomy" id="81029"/>
    <lineage>
        <taxon>Bacteria</taxon>
        <taxon>Pseudomonadati</taxon>
        <taxon>Pseudomonadota</taxon>
        <taxon>Alphaproteobacteria</taxon>
        <taxon>Hyphomonadales</taxon>
        <taxon>Hyphomonadaceae</taxon>
        <taxon>Hyphomonas</taxon>
    </lineage>
</organism>
<proteinExistence type="predicted"/>
<dbReference type="EMBL" id="DMAN01000048">
    <property type="protein sequence ID" value="HAE25974.1"/>
    <property type="molecule type" value="Genomic_DNA"/>
</dbReference>
<dbReference type="Proteomes" id="UP000259610">
    <property type="component" value="Unassembled WGS sequence"/>
</dbReference>
<evidence type="ECO:0000313" key="2">
    <source>
        <dbReference type="Proteomes" id="UP000259610"/>
    </source>
</evidence>